<dbReference type="eggNOG" id="COG3001">
    <property type="taxonomic scope" value="Bacteria"/>
</dbReference>
<evidence type="ECO:0000313" key="3">
    <source>
        <dbReference type="Proteomes" id="UP000002008"/>
    </source>
</evidence>
<evidence type="ECO:0000313" key="2">
    <source>
        <dbReference type="EMBL" id="ABY36132.1"/>
    </source>
</evidence>
<keyword evidence="3" id="KW-1185">Reference proteome</keyword>
<gene>
    <name evidence="2" type="ordered locus">Caur_2933</name>
</gene>
<dbReference type="PIRSF" id="PIRSF006221">
    <property type="entry name" value="Ketosamine-3-kinase"/>
    <property type="match status" value="1"/>
</dbReference>
<dbReference type="SUPFAM" id="SSF56112">
    <property type="entry name" value="Protein kinase-like (PK-like)"/>
    <property type="match status" value="1"/>
</dbReference>
<reference evidence="3" key="1">
    <citation type="journal article" date="2011" name="BMC Genomics">
        <title>Complete genome sequence of the filamentous anoxygenic phototrophic bacterium Chloroflexus aurantiacus.</title>
        <authorList>
            <person name="Tang K.H."/>
            <person name="Barry K."/>
            <person name="Chertkov O."/>
            <person name="Dalin E."/>
            <person name="Han C.S."/>
            <person name="Hauser L.J."/>
            <person name="Honchak B.M."/>
            <person name="Karbach L.E."/>
            <person name="Land M.L."/>
            <person name="Lapidus A."/>
            <person name="Larimer F.W."/>
            <person name="Mikhailova N."/>
            <person name="Pitluck S."/>
            <person name="Pierson B.K."/>
            <person name="Blankenship R.E."/>
        </authorList>
    </citation>
    <scope>NUCLEOTIDE SEQUENCE [LARGE SCALE GENOMIC DNA]</scope>
    <source>
        <strain evidence="3">ATCC 29366 / DSM 635 / J-10-fl</strain>
    </source>
</reference>
<dbReference type="Proteomes" id="UP000002008">
    <property type="component" value="Chromosome"/>
</dbReference>
<dbReference type="InterPro" id="IPR011009">
    <property type="entry name" value="Kinase-like_dom_sf"/>
</dbReference>
<proteinExistence type="inferred from homology"/>
<protein>
    <submittedName>
        <fullName evidence="2">Fructosamine kinase</fullName>
    </submittedName>
</protein>
<dbReference type="EnsemblBacteria" id="ABY36132">
    <property type="protein sequence ID" value="ABY36132"/>
    <property type="gene ID" value="Caur_2933"/>
</dbReference>
<accession>A9WFX8</accession>
<dbReference type="PANTHER" id="PTHR12149:SF8">
    <property type="entry name" value="PROTEIN-RIBULOSAMINE 3-KINASE"/>
    <property type="match status" value="1"/>
</dbReference>
<dbReference type="PANTHER" id="PTHR12149">
    <property type="entry name" value="FRUCTOSAMINE 3 KINASE-RELATED PROTEIN"/>
    <property type="match status" value="1"/>
</dbReference>
<dbReference type="Gene3D" id="3.30.200.20">
    <property type="entry name" value="Phosphorylase Kinase, domain 1"/>
    <property type="match status" value="1"/>
</dbReference>
<dbReference type="Gene3D" id="3.90.1200.10">
    <property type="match status" value="1"/>
</dbReference>
<dbReference type="HOGENOM" id="CLU_036517_0_1_0"/>
<dbReference type="AlphaFoldDB" id="A9WFX8"/>
<keyword evidence="1" id="KW-0808">Transferase</keyword>
<dbReference type="GO" id="GO:0016301">
    <property type="term" value="F:kinase activity"/>
    <property type="evidence" value="ECO:0007669"/>
    <property type="project" value="UniProtKB-UniRule"/>
</dbReference>
<dbReference type="RefSeq" id="WP_012258785.1">
    <property type="nucleotide sequence ID" value="NC_010175.1"/>
</dbReference>
<sequence length="294" mass="32226">MTSLPAHVTNPIIAALGQPIEAVEHLGGSFGARLARITIKGQHFALKWANNGAPAAMVAAEAHGLQTLAATTTIRVPAVILACAADGQQPAILLSEWISSDGHPLDATRLGEQLAALHRCTAAAYGLERDNFIGGTPQRNGWKTDWITFFREQRLLPQIELAERNGLLHPRRRRALAYIVDHLDDWLGGVVHVPSLIHGDLWSGNVLNGPGGTPVLIDPAISYSDREAELAFTELFGGFSPRFYQAYQAAWPLEPGYRDRRDLYNLYHLLNHLNLFGEGYGAHVDAIIHRYVKG</sequence>
<dbReference type="STRING" id="324602.Caur_2933"/>
<dbReference type="KEGG" id="cau:Caur_2933"/>
<dbReference type="Pfam" id="PF03881">
    <property type="entry name" value="Fructosamin_kin"/>
    <property type="match status" value="1"/>
</dbReference>
<organism evidence="2 3">
    <name type="scientific">Chloroflexus aurantiacus (strain ATCC 29366 / DSM 635 / J-10-fl)</name>
    <dbReference type="NCBI Taxonomy" id="324602"/>
    <lineage>
        <taxon>Bacteria</taxon>
        <taxon>Bacillati</taxon>
        <taxon>Chloroflexota</taxon>
        <taxon>Chloroflexia</taxon>
        <taxon>Chloroflexales</taxon>
        <taxon>Chloroflexineae</taxon>
        <taxon>Chloroflexaceae</taxon>
        <taxon>Chloroflexus</taxon>
    </lineage>
</organism>
<dbReference type="InterPro" id="IPR016477">
    <property type="entry name" value="Fructo-/Ketosamine-3-kinase"/>
</dbReference>
<dbReference type="EMBL" id="CP000909">
    <property type="protein sequence ID" value="ABY36132.1"/>
    <property type="molecule type" value="Genomic_DNA"/>
</dbReference>
<keyword evidence="1 2" id="KW-0418">Kinase</keyword>
<evidence type="ECO:0000256" key="1">
    <source>
        <dbReference type="PIRNR" id="PIRNR006221"/>
    </source>
</evidence>
<dbReference type="PATRIC" id="fig|324602.8.peg.3304"/>
<name>A9WFX8_CHLAA</name>
<comment type="similarity">
    <text evidence="1">Belongs to the fructosamine kinase family.</text>
</comment>
<dbReference type="InParanoid" id="A9WFX8"/>